<sequence>MDITFGDKKLKKYANSDRDGQKKLGADKFRVYKKRLSQIQAATTLEDLRYAPGRFHELKENKKGQWACDLDHPYRLIFTPQENPIPTDDNGKYIWVEISGVEIINIEDYH</sequence>
<keyword evidence="2" id="KW-1185">Reference proteome</keyword>
<name>A0A345HAB0_9FLAO</name>
<protein>
    <submittedName>
        <fullName evidence="1">Killer suppression protein HigA</fullName>
    </submittedName>
</protein>
<accession>A0A345HAB0</accession>
<dbReference type="RefSeq" id="WP_114677281.1">
    <property type="nucleotide sequence ID" value="NZ_CP031188.1"/>
</dbReference>
<dbReference type="SUPFAM" id="SSF143011">
    <property type="entry name" value="RelE-like"/>
    <property type="match status" value="1"/>
</dbReference>
<dbReference type="Gene3D" id="3.30.2310.20">
    <property type="entry name" value="RelE-like"/>
    <property type="match status" value="1"/>
</dbReference>
<dbReference type="InterPro" id="IPR007711">
    <property type="entry name" value="HigB-1"/>
</dbReference>
<dbReference type="Proteomes" id="UP000253951">
    <property type="component" value="Chromosome"/>
</dbReference>
<dbReference type="Pfam" id="PF05015">
    <property type="entry name" value="HigB-like_toxin"/>
    <property type="match status" value="1"/>
</dbReference>
<evidence type="ECO:0000313" key="1">
    <source>
        <dbReference type="EMBL" id="AXG73520.1"/>
    </source>
</evidence>
<proteinExistence type="predicted"/>
<gene>
    <name evidence="1" type="ORF">DVK85_04450</name>
</gene>
<reference evidence="1 2" key="1">
    <citation type="submission" date="2018-07" db="EMBL/GenBank/DDBJ databases">
        <title>Complete genome sequence of Flavobacterium arcticum type strain SM1502T.</title>
        <authorList>
            <person name="Li Y."/>
            <person name="Li D.-D."/>
        </authorList>
    </citation>
    <scope>NUCLEOTIDE SEQUENCE [LARGE SCALE GENOMIC DNA]</scope>
    <source>
        <strain evidence="1 2">SM1502</strain>
    </source>
</reference>
<dbReference type="InterPro" id="IPR035093">
    <property type="entry name" value="RelE/ParE_toxin_dom_sf"/>
</dbReference>
<organism evidence="1 2">
    <name type="scientific">Flavobacterium arcticum</name>
    <dbReference type="NCBI Taxonomy" id="1784713"/>
    <lineage>
        <taxon>Bacteria</taxon>
        <taxon>Pseudomonadati</taxon>
        <taxon>Bacteroidota</taxon>
        <taxon>Flavobacteriia</taxon>
        <taxon>Flavobacteriales</taxon>
        <taxon>Flavobacteriaceae</taxon>
        <taxon>Flavobacterium</taxon>
    </lineage>
</organism>
<dbReference type="EMBL" id="CP031188">
    <property type="protein sequence ID" value="AXG73520.1"/>
    <property type="molecule type" value="Genomic_DNA"/>
</dbReference>
<dbReference type="OrthoDB" id="9801026at2"/>
<dbReference type="AlphaFoldDB" id="A0A345HAB0"/>
<dbReference type="KEGG" id="fat:DVK85_04450"/>
<evidence type="ECO:0000313" key="2">
    <source>
        <dbReference type="Proteomes" id="UP000253951"/>
    </source>
</evidence>